<dbReference type="Gene3D" id="3.30.160.270">
    <property type="match status" value="1"/>
</dbReference>
<dbReference type="RefSeq" id="WP_311702309.1">
    <property type="nucleotide sequence ID" value="NZ_JAVREL010000001.1"/>
</dbReference>
<keyword evidence="12" id="KW-1185">Reference proteome</keyword>
<dbReference type="EMBL" id="JAVREL010000001">
    <property type="protein sequence ID" value="MDT0341201.1"/>
    <property type="molecule type" value="Genomic_DNA"/>
</dbReference>
<comment type="similarity">
    <text evidence="2 9">Belongs to the alpha-IPM synthase/homocitrate synthase family.</text>
</comment>
<dbReference type="InterPro" id="IPR002034">
    <property type="entry name" value="AIPM/Hcit_synth_CS"/>
</dbReference>
<dbReference type="PANTHER" id="PTHR43538:SF1">
    <property type="entry name" value="(R)-CITRAMALATE SYNTHASE"/>
    <property type="match status" value="1"/>
</dbReference>
<comment type="pathway">
    <text evidence="1">Amino-acid biosynthesis; L-isoleucine biosynthesis; 2-oxobutanoate from pyruvate: step 1/3.</text>
</comment>
<organism evidence="11 12">
    <name type="scientific">Streptomyces litchfieldiae</name>
    <dbReference type="NCBI Taxonomy" id="3075543"/>
    <lineage>
        <taxon>Bacteria</taxon>
        <taxon>Bacillati</taxon>
        <taxon>Actinomycetota</taxon>
        <taxon>Actinomycetes</taxon>
        <taxon>Kitasatosporales</taxon>
        <taxon>Streptomycetaceae</taxon>
        <taxon>Streptomyces</taxon>
    </lineage>
</organism>
<evidence type="ECO:0000256" key="2">
    <source>
        <dbReference type="ARBA" id="ARBA00006154"/>
    </source>
</evidence>
<dbReference type="Pfam" id="PF00682">
    <property type="entry name" value="HMGL-like"/>
    <property type="match status" value="1"/>
</dbReference>
<gene>
    <name evidence="11" type="primary">cimA</name>
    <name evidence="11" type="ORF">RM590_00785</name>
</gene>
<dbReference type="InterPro" id="IPR036230">
    <property type="entry name" value="LeuA_allosteric_dom_sf"/>
</dbReference>
<name>A0ABU2MHY8_9ACTN</name>
<evidence type="ECO:0000256" key="4">
    <source>
        <dbReference type="ARBA" id="ARBA00022624"/>
    </source>
</evidence>
<dbReference type="InterPro" id="IPR013785">
    <property type="entry name" value="Aldolase_TIM"/>
</dbReference>
<evidence type="ECO:0000256" key="6">
    <source>
        <dbReference type="ARBA" id="ARBA00023304"/>
    </source>
</evidence>
<evidence type="ECO:0000256" key="5">
    <source>
        <dbReference type="ARBA" id="ARBA00022679"/>
    </source>
</evidence>
<evidence type="ECO:0000256" key="1">
    <source>
        <dbReference type="ARBA" id="ARBA00004743"/>
    </source>
</evidence>
<dbReference type="Pfam" id="PF22617">
    <property type="entry name" value="HCS_D2"/>
    <property type="match status" value="1"/>
</dbReference>
<keyword evidence="6" id="KW-0100">Branched-chain amino acid biosynthesis</keyword>
<dbReference type="PANTHER" id="PTHR43538">
    <property type="entry name" value="ALPHA-IPM SYNTHASE/HOMOCITRATE SYNTHASE"/>
    <property type="match status" value="1"/>
</dbReference>
<dbReference type="InterPro" id="IPR054691">
    <property type="entry name" value="LeuA/HCS_post-cat"/>
</dbReference>
<feature type="domain" description="Pyruvate carboxyltransferase" evidence="10">
    <location>
        <begin position="15"/>
        <end position="278"/>
    </location>
</feature>
<dbReference type="InterPro" id="IPR013709">
    <property type="entry name" value="2-isopropylmalate_synth_dimer"/>
</dbReference>
<sequence length="537" mass="57762">MTTDVPDTPGPSDAFHVFDTTLRDGAQREGINLTVADKLTIARHLDDFGVGFIEGGWPGANPRDTEFFQRARAELTLRHARLVAFGSTRKAGVAVEDDAQVRALLDAESPVVCLVAKAHDRHVNLALRTTLEENLAMVSDTVAHLRAHGRRVFVDCEHFFDGYAANPGYALDVVRAAHGAGAEVVVLCDTNGGMLPAQVQAVVRTVVADTGARIGIHAQDDSGCAVANTLAAVDAGATHVQCTANGYGERVGNANLFPVVAALELKYGKRVLPAGALTEMTRISHAIAEVVNLAPATHQPYVGVSAFAHKAGLHASAIKVDPDLYQHIDPELVGNSMRMLVSDMAGRASVELKGKELGYDLGDRDLVGRVVELVKERELKGFTYEAADASFELLLREAVHGGPQRFFRLESWRTITDQRADGTLDNEATVRIWAKGERILASGEGNGPVNALDRALRTGLERTFPELARIQLVDYKVRILEGRHGTQSTTRVLITSGDGTTEWSTVGVADNVIAASWQALDDAYTYGLLRAGLRPSD</sequence>
<accession>A0ABU2MHY8</accession>
<dbReference type="PROSITE" id="PS00815">
    <property type="entry name" value="AIPM_HOMOCIT_SYNTH_1"/>
    <property type="match status" value="1"/>
</dbReference>
<evidence type="ECO:0000256" key="7">
    <source>
        <dbReference type="ARBA" id="ARBA00048263"/>
    </source>
</evidence>
<evidence type="ECO:0000256" key="3">
    <source>
        <dbReference type="ARBA" id="ARBA00022605"/>
    </source>
</evidence>
<dbReference type="Gene3D" id="1.10.238.260">
    <property type="match status" value="1"/>
</dbReference>
<dbReference type="Proteomes" id="UP001183246">
    <property type="component" value="Unassembled WGS sequence"/>
</dbReference>
<reference evidence="12" key="1">
    <citation type="submission" date="2023-07" db="EMBL/GenBank/DDBJ databases">
        <title>30 novel species of actinomycetes from the DSMZ collection.</title>
        <authorList>
            <person name="Nouioui I."/>
        </authorList>
    </citation>
    <scope>NUCLEOTIDE SEQUENCE [LARGE SCALE GENOMIC DNA]</scope>
    <source>
        <strain evidence="12">DSM 44938</strain>
    </source>
</reference>
<dbReference type="PROSITE" id="PS50991">
    <property type="entry name" value="PYR_CT"/>
    <property type="match status" value="1"/>
</dbReference>
<evidence type="ECO:0000256" key="8">
    <source>
        <dbReference type="NCBIfam" id="TIGR00977"/>
    </source>
</evidence>
<evidence type="ECO:0000259" key="10">
    <source>
        <dbReference type="PROSITE" id="PS50991"/>
    </source>
</evidence>
<dbReference type="InterPro" id="IPR000891">
    <property type="entry name" value="PYR_CT"/>
</dbReference>
<protein>
    <recommendedName>
        <fullName evidence="8">Citramalate synthase</fullName>
        <ecNumber evidence="8">2.3.3.21</ecNumber>
    </recommendedName>
</protein>
<keyword evidence="3" id="KW-0028">Amino-acid biosynthesis</keyword>
<dbReference type="SUPFAM" id="SSF110921">
    <property type="entry name" value="2-isopropylmalate synthase LeuA, allosteric (dimerisation) domain"/>
    <property type="match status" value="1"/>
</dbReference>
<dbReference type="SMART" id="SM00917">
    <property type="entry name" value="LeuA_dimer"/>
    <property type="match status" value="1"/>
</dbReference>
<comment type="catalytic activity">
    <reaction evidence="7">
        <text>pyruvate + acetyl-CoA + H2O = (3R)-citramalate + CoA + H(+)</text>
        <dbReference type="Rhea" id="RHEA:19045"/>
        <dbReference type="ChEBI" id="CHEBI:15361"/>
        <dbReference type="ChEBI" id="CHEBI:15377"/>
        <dbReference type="ChEBI" id="CHEBI:15378"/>
        <dbReference type="ChEBI" id="CHEBI:30934"/>
        <dbReference type="ChEBI" id="CHEBI:57287"/>
        <dbReference type="ChEBI" id="CHEBI:57288"/>
        <dbReference type="EC" id="2.3.3.21"/>
    </reaction>
</comment>
<dbReference type="InterPro" id="IPR005675">
    <property type="entry name" value="Citramal_synthase"/>
</dbReference>
<dbReference type="SUPFAM" id="SSF51569">
    <property type="entry name" value="Aldolase"/>
    <property type="match status" value="1"/>
</dbReference>
<dbReference type="Pfam" id="PF08502">
    <property type="entry name" value="LeuA_dimer"/>
    <property type="match status" value="1"/>
</dbReference>
<evidence type="ECO:0000313" key="11">
    <source>
        <dbReference type="EMBL" id="MDT0341201.1"/>
    </source>
</evidence>
<comment type="caution">
    <text evidence="11">The sequence shown here is derived from an EMBL/GenBank/DDBJ whole genome shotgun (WGS) entry which is preliminary data.</text>
</comment>
<proteinExistence type="inferred from homology"/>
<dbReference type="NCBIfam" id="TIGR00977">
    <property type="entry name" value="citramal_synth"/>
    <property type="match status" value="1"/>
</dbReference>
<dbReference type="CDD" id="cd07941">
    <property type="entry name" value="DRE_TIM_LeuA3"/>
    <property type="match status" value="1"/>
</dbReference>
<keyword evidence="4" id="KW-0412">Isoleucine biosynthesis</keyword>
<dbReference type="EC" id="2.3.3.21" evidence="8"/>
<evidence type="ECO:0000313" key="12">
    <source>
        <dbReference type="Proteomes" id="UP001183246"/>
    </source>
</evidence>
<keyword evidence="5 9" id="KW-0808">Transferase</keyword>
<dbReference type="Gene3D" id="3.20.20.70">
    <property type="entry name" value="Aldolase class I"/>
    <property type="match status" value="1"/>
</dbReference>
<evidence type="ECO:0000256" key="9">
    <source>
        <dbReference type="RuleBase" id="RU003523"/>
    </source>
</evidence>